<comment type="caution">
    <text evidence="2">The sequence shown here is derived from an EMBL/GenBank/DDBJ whole genome shotgun (WGS) entry which is preliminary data.</text>
</comment>
<dbReference type="Pfam" id="PF14598">
    <property type="entry name" value="PAS_11"/>
    <property type="match status" value="1"/>
</dbReference>
<protein>
    <submittedName>
        <fullName evidence="2">Uncharacterized protein</fullName>
    </submittedName>
</protein>
<evidence type="ECO:0000256" key="1">
    <source>
        <dbReference type="SAM" id="MobiDB-lite"/>
    </source>
</evidence>
<feature type="compositionally biased region" description="Polar residues" evidence="1">
    <location>
        <begin position="197"/>
        <end position="214"/>
    </location>
</feature>
<dbReference type="Gene3D" id="3.30.450.20">
    <property type="entry name" value="PAS domain"/>
    <property type="match status" value="1"/>
</dbReference>
<feature type="compositionally biased region" description="Polar residues" evidence="1">
    <location>
        <begin position="249"/>
        <end position="258"/>
    </location>
</feature>
<sequence length="258" mass="28864">MQVYTRFILNSESKIDSLNSLNNFTFVGPGTADGHQMTEESRVLCIARRLPNSEQHSSGNSGQTKFQIKQFSTRLDIYGCITNVDWSTMSSNNINIQKQITYLRNNLTANRLFHDSVHKEDLNKVQQHLKEAIINAGGSSPAAVSKIYRLKVGPDQYAKVLTKTKLLPNNSMMAKHSIFFEQNTLLSVKKEEDDQSVNENRANTNSSGNHNIGSSPKHPIFFEQNTLLPVKKEEDDQSINQNRGGGNHNIGSSPNTTQ</sequence>
<reference evidence="2 3" key="1">
    <citation type="submission" date="2017-03" db="EMBL/GenBank/DDBJ databases">
        <title>Genome Survey of Euroglyphus maynei.</title>
        <authorList>
            <person name="Arlian L.G."/>
            <person name="Morgan M.S."/>
            <person name="Rider S.D."/>
        </authorList>
    </citation>
    <scope>NUCLEOTIDE SEQUENCE [LARGE SCALE GENOMIC DNA]</scope>
    <source>
        <strain evidence="2">Arlian Lab</strain>
        <tissue evidence="2">Whole body</tissue>
    </source>
</reference>
<evidence type="ECO:0000313" key="3">
    <source>
        <dbReference type="Proteomes" id="UP000194236"/>
    </source>
</evidence>
<organism evidence="2 3">
    <name type="scientific">Euroglyphus maynei</name>
    <name type="common">Mayne's house dust mite</name>
    <dbReference type="NCBI Taxonomy" id="6958"/>
    <lineage>
        <taxon>Eukaryota</taxon>
        <taxon>Metazoa</taxon>
        <taxon>Ecdysozoa</taxon>
        <taxon>Arthropoda</taxon>
        <taxon>Chelicerata</taxon>
        <taxon>Arachnida</taxon>
        <taxon>Acari</taxon>
        <taxon>Acariformes</taxon>
        <taxon>Sarcoptiformes</taxon>
        <taxon>Astigmata</taxon>
        <taxon>Psoroptidia</taxon>
        <taxon>Analgoidea</taxon>
        <taxon>Pyroglyphidae</taxon>
        <taxon>Pyroglyphinae</taxon>
        <taxon>Euroglyphus</taxon>
    </lineage>
</organism>
<dbReference type="EMBL" id="MUJZ01061286">
    <property type="protein sequence ID" value="OTF71406.1"/>
    <property type="molecule type" value="Genomic_DNA"/>
</dbReference>
<keyword evidence="3" id="KW-1185">Reference proteome</keyword>
<name>A0A1Y3AVC8_EURMA</name>
<proteinExistence type="predicted"/>
<accession>A0A1Y3AVC8</accession>
<feature type="region of interest" description="Disordered" evidence="1">
    <location>
        <begin position="190"/>
        <end position="258"/>
    </location>
</feature>
<dbReference type="Proteomes" id="UP000194236">
    <property type="component" value="Unassembled WGS sequence"/>
</dbReference>
<feature type="non-terminal residue" evidence="2">
    <location>
        <position position="258"/>
    </location>
</feature>
<dbReference type="OrthoDB" id="10035882at2759"/>
<dbReference type="AlphaFoldDB" id="A0A1Y3AVC8"/>
<gene>
    <name evidence="2" type="ORF">BLA29_007978</name>
</gene>
<evidence type="ECO:0000313" key="2">
    <source>
        <dbReference type="EMBL" id="OTF71406.1"/>
    </source>
</evidence>